<keyword evidence="1" id="KW-1133">Transmembrane helix</keyword>
<organism evidence="2 3">
    <name type="scientific">Exiguobacterium aestuarii</name>
    <dbReference type="NCBI Taxonomy" id="273527"/>
    <lineage>
        <taxon>Bacteria</taxon>
        <taxon>Bacillati</taxon>
        <taxon>Bacillota</taxon>
        <taxon>Bacilli</taxon>
        <taxon>Bacillales</taxon>
        <taxon>Bacillales Family XII. Incertae Sedis</taxon>
        <taxon>Exiguobacterium</taxon>
    </lineage>
</organism>
<reference evidence="3" key="1">
    <citation type="journal article" date="2019" name="Int. J. Syst. Evol. Microbiol.">
        <title>The Global Catalogue of Microorganisms (GCM) 10K type strain sequencing project: providing services to taxonomists for standard genome sequencing and annotation.</title>
        <authorList>
            <consortium name="The Broad Institute Genomics Platform"/>
            <consortium name="The Broad Institute Genome Sequencing Center for Infectious Disease"/>
            <person name="Wu L."/>
            <person name="Ma J."/>
        </authorList>
    </citation>
    <scope>NUCLEOTIDE SEQUENCE [LARGE SCALE GENOMIC DNA]</scope>
    <source>
        <strain evidence="3">CCUG 55590</strain>
    </source>
</reference>
<feature type="transmembrane region" description="Helical" evidence="1">
    <location>
        <begin position="6"/>
        <end position="23"/>
    </location>
</feature>
<comment type="caution">
    <text evidence="2">The sequence shown here is derived from an EMBL/GenBank/DDBJ whole genome shotgun (WGS) entry which is preliminary data.</text>
</comment>
<keyword evidence="3" id="KW-1185">Reference proteome</keyword>
<protein>
    <recommendedName>
        <fullName evidence="4">MFS transporter</fullName>
    </recommendedName>
</protein>
<accession>A0ABW2PMV4</accession>
<evidence type="ECO:0000256" key="1">
    <source>
        <dbReference type="SAM" id="Phobius"/>
    </source>
</evidence>
<name>A0ABW2PMV4_9BACL</name>
<keyword evidence="1" id="KW-0472">Membrane</keyword>
<dbReference type="EMBL" id="JBHTCE010000001">
    <property type="protein sequence ID" value="MFC7389857.1"/>
    <property type="molecule type" value="Genomic_DNA"/>
</dbReference>
<sequence>MWIVLGLAAIGATLLNLTVFMMEKDYKLPMAIALSLTALTLCAEYSLLNIWVEVKDWGAITDVVPGMSRALWFLTIAAIFLNILPIFLEGKRKRLMQSKKEPVSTYNN</sequence>
<feature type="transmembrane region" description="Helical" evidence="1">
    <location>
        <begin position="30"/>
        <end position="51"/>
    </location>
</feature>
<keyword evidence="1" id="KW-0812">Transmembrane</keyword>
<proteinExistence type="predicted"/>
<dbReference type="Proteomes" id="UP001596439">
    <property type="component" value="Unassembled WGS sequence"/>
</dbReference>
<feature type="transmembrane region" description="Helical" evidence="1">
    <location>
        <begin position="71"/>
        <end position="90"/>
    </location>
</feature>
<evidence type="ECO:0008006" key="4">
    <source>
        <dbReference type="Google" id="ProtNLM"/>
    </source>
</evidence>
<evidence type="ECO:0000313" key="3">
    <source>
        <dbReference type="Proteomes" id="UP001596439"/>
    </source>
</evidence>
<gene>
    <name evidence="2" type="ORF">ACFQO8_06835</name>
</gene>
<evidence type="ECO:0000313" key="2">
    <source>
        <dbReference type="EMBL" id="MFC7389857.1"/>
    </source>
</evidence>
<dbReference type="RefSeq" id="WP_214788214.1">
    <property type="nucleotide sequence ID" value="NZ_JANIEL010000002.1"/>
</dbReference>